<feature type="domain" description="SoxA A3" evidence="3">
    <location>
        <begin position="410"/>
        <end position="463"/>
    </location>
</feature>
<feature type="domain" description="FAD/NAD(P)-binding" evidence="2">
    <location>
        <begin position="15"/>
        <end position="313"/>
    </location>
</feature>
<dbReference type="PRINTS" id="PR00368">
    <property type="entry name" value="FADPNR"/>
</dbReference>
<dbReference type="PIRSF" id="PIRSF037495">
    <property type="entry name" value="Opine_OX_OoxA/HcnB"/>
    <property type="match status" value="1"/>
</dbReference>
<evidence type="ECO:0000259" key="2">
    <source>
        <dbReference type="Pfam" id="PF07992"/>
    </source>
</evidence>
<dbReference type="Pfam" id="PF07992">
    <property type="entry name" value="Pyr_redox_2"/>
    <property type="match status" value="1"/>
</dbReference>
<sequence>MISLQSLMNLDDRYELIVIGAGPAGMAAAIEATRNGVKTLVLDENGAIGGQIYRSITTATPKRLAVLGKDYAGGAELARTFTESGAAYLAKATVWRLTADRELGVSHDGMAKLITGERVLVATGALERPFPIAGWTLPGVMTAGAAQILLKASGAVMGPKMVLAGSGPLLWLLASQYLAADVPLLAILDTTPRKNVLRAIPHLPGFMASPYFRKGLGLVTKVRRAVRVYKNVDKLRAEGSERVERVRFSASGKEHSLELDHLLLHHGVVPEMNLLRSVGCEMAWDEEQICWHPIASAGGETSIPGIYVAGDGRAIYGAELARFGGRRAALEISKSLGAIDGAAFEHLCAQLEQESRPFIRGRFFLDRMFRPRREHLTPAHDALVCRCEEVLGSTLHDTIFRLKVLGPNQLKAFLRSGMGPCQGRQCSLSVTQTIAKLRGVSPEDVGAYRIRPPVKPITVGQIANLQTRHKRGLECLQ</sequence>
<dbReference type="Gene3D" id="1.10.10.1100">
    <property type="entry name" value="BFD-like [2Fe-2S]-binding domain"/>
    <property type="match status" value="1"/>
</dbReference>
<evidence type="ECO:0000259" key="3">
    <source>
        <dbReference type="Pfam" id="PF17806"/>
    </source>
</evidence>
<dbReference type="KEGG" id="mes:Meso_1931"/>
<dbReference type="InterPro" id="IPR017224">
    <property type="entry name" value="Opine_Oxase_asu/HCN_bsu"/>
</dbReference>
<dbReference type="InterPro" id="IPR051691">
    <property type="entry name" value="Metab_Enz_Cyan_OpOx_G3PDH"/>
</dbReference>
<dbReference type="EMBL" id="CP000390">
    <property type="protein sequence ID" value="ABG63324.1"/>
    <property type="molecule type" value="Genomic_DNA"/>
</dbReference>
<evidence type="ECO:0000256" key="1">
    <source>
        <dbReference type="ARBA" id="ARBA00023002"/>
    </source>
</evidence>
<organism evidence="4">
    <name type="scientific">Chelativorans sp. (strain BNC1)</name>
    <dbReference type="NCBI Taxonomy" id="266779"/>
    <lineage>
        <taxon>Bacteria</taxon>
        <taxon>Pseudomonadati</taxon>
        <taxon>Pseudomonadota</taxon>
        <taxon>Alphaproteobacteria</taxon>
        <taxon>Hyphomicrobiales</taxon>
        <taxon>Phyllobacteriaceae</taxon>
        <taxon>Chelativorans</taxon>
    </lineage>
</organism>
<protein>
    <submittedName>
        <fullName evidence="4">FAD-dependent pyridine nucleotide-disulfide oxidoreductase</fullName>
    </submittedName>
</protein>
<dbReference type="eggNOG" id="COG0446">
    <property type="taxonomic scope" value="Bacteria"/>
</dbReference>
<accession>Q11H01</accession>
<dbReference type="InterPro" id="IPR036188">
    <property type="entry name" value="FAD/NAD-bd_sf"/>
</dbReference>
<name>Q11H01_CHESB</name>
<evidence type="ECO:0000313" key="4">
    <source>
        <dbReference type="EMBL" id="ABG63324.1"/>
    </source>
</evidence>
<dbReference type="PANTHER" id="PTHR42949:SF3">
    <property type="entry name" value="ANAEROBIC GLYCEROL-3-PHOSPHATE DEHYDROGENASE SUBUNIT B"/>
    <property type="match status" value="1"/>
</dbReference>
<dbReference type="STRING" id="266779.Meso_1931"/>
<dbReference type="PANTHER" id="PTHR42949">
    <property type="entry name" value="ANAEROBIC GLYCEROL-3-PHOSPHATE DEHYDROGENASE SUBUNIT B"/>
    <property type="match status" value="1"/>
</dbReference>
<dbReference type="Gene3D" id="3.50.50.60">
    <property type="entry name" value="FAD/NAD(P)-binding domain"/>
    <property type="match status" value="3"/>
</dbReference>
<dbReference type="InterPro" id="IPR023753">
    <property type="entry name" value="FAD/NAD-binding_dom"/>
</dbReference>
<dbReference type="InterPro" id="IPR041117">
    <property type="entry name" value="SoxA_A3"/>
</dbReference>
<dbReference type="InterPro" id="IPR041854">
    <property type="entry name" value="BFD-like_2Fe2S-bd_dom_sf"/>
</dbReference>
<dbReference type="SUPFAM" id="SSF51905">
    <property type="entry name" value="FAD/NAD(P)-binding domain"/>
    <property type="match status" value="1"/>
</dbReference>
<reference evidence="4" key="1">
    <citation type="submission" date="2006-06" db="EMBL/GenBank/DDBJ databases">
        <title>Complete sequence of chromosome of Chelativorans sp. BNC1.</title>
        <authorList>
            <consortium name="US DOE Joint Genome Institute"/>
            <person name="Copeland A."/>
            <person name="Lucas S."/>
            <person name="Lapidus A."/>
            <person name="Barry K."/>
            <person name="Detter J.C."/>
            <person name="Glavina del Rio T."/>
            <person name="Hammon N."/>
            <person name="Israni S."/>
            <person name="Dalin E."/>
            <person name="Tice H."/>
            <person name="Pitluck S."/>
            <person name="Chertkov O."/>
            <person name="Brettin T."/>
            <person name="Bruce D."/>
            <person name="Han C."/>
            <person name="Tapia R."/>
            <person name="Gilna P."/>
            <person name="Schmutz J."/>
            <person name="Larimer F."/>
            <person name="Land M."/>
            <person name="Hauser L."/>
            <person name="Kyrpides N."/>
            <person name="Mikhailova N."/>
            <person name="Richardson P."/>
        </authorList>
    </citation>
    <scope>NUCLEOTIDE SEQUENCE</scope>
    <source>
        <strain evidence="4">BNC1</strain>
    </source>
</reference>
<dbReference type="GO" id="GO:0016491">
    <property type="term" value="F:oxidoreductase activity"/>
    <property type="evidence" value="ECO:0007669"/>
    <property type="project" value="UniProtKB-KW"/>
</dbReference>
<gene>
    <name evidence="4" type="ordered locus">Meso_1931</name>
</gene>
<dbReference type="PRINTS" id="PR00469">
    <property type="entry name" value="PNDRDTASEII"/>
</dbReference>
<dbReference type="Pfam" id="PF17806">
    <property type="entry name" value="SO_alpha_A3"/>
    <property type="match status" value="1"/>
</dbReference>
<dbReference type="HOGENOM" id="CLU_030705_1_0_5"/>
<keyword evidence="1" id="KW-0560">Oxidoreductase</keyword>
<dbReference type="AlphaFoldDB" id="Q11H01"/>
<proteinExistence type="predicted"/>